<name>V4HJ92_9EURY</name>
<dbReference type="PROSITE" id="PS51318">
    <property type="entry name" value="TAT"/>
    <property type="match status" value="1"/>
</dbReference>
<dbReference type="eggNOG" id="ENOG502N5S0">
    <property type="taxonomic scope" value="Archaea"/>
</dbReference>
<gene>
    <name evidence="1" type="ORF">K933_02506</name>
</gene>
<sequence length="412" mass="44707">MTDQSRREFLRDLATVPALAGLGGAALSVDSNLFAGGGGEESGGPATADVDEWTATTMTTRLAGENVYETAAAYCQSVYTAINEHTRPGAVTLVNDSVLEAALPGVGMIHHPIDGAVLLTRQDELPRATRDEIERAHPEGVGMDGNVQVYLIGGERYIGESVRREVESMGMSVRRIPGDDPVRVAANVDQYVSSMHGNHEDEVIVASLDAPRRAVPIQSWNAHGGDGFLWVDGDSIPAETAEQLEARYDYAYMYLLGDEDAISSEVSRDLGAYGHVTRVPDAGDPYSISAAWAGYKDIGRNQGWWFGEWARNIGWGLADPGHNFIFANPDDWRTAIPASVESHRGKHGPMLAVRRDELPTPVENYLRKFFDPTDAAPYDRKYNHGWIAGPPETISRDVQAEVHGILEGGGPP</sequence>
<organism evidence="1 2">
    <name type="scientific">Candidatus Halobonum tyrrellensis G22</name>
    <dbReference type="NCBI Taxonomy" id="1324957"/>
    <lineage>
        <taxon>Archaea</taxon>
        <taxon>Methanobacteriati</taxon>
        <taxon>Methanobacteriota</taxon>
        <taxon>Stenosarchaea group</taxon>
        <taxon>Halobacteria</taxon>
        <taxon>Halobacteriales</taxon>
        <taxon>Haloferacaceae</taxon>
        <taxon>Candidatus Halobonum</taxon>
    </lineage>
</organism>
<accession>V4HJ92</accession>
<dbReference type="InterPro" id="IPR006311">
    <property type="entry name" value="TAT_signal"/>
</dbReference>
<evidence type="ECO:0000313" key="2">
    <source>
        <dbReference type="Proteomes" id="UP000017840"/>
    </source>
</evidence>
<dbReference type="PANTHER" id="PTHR30032">
    <property type="entry name" value="N-ACETYLMURAMOYL-L-ALANINE AMIDASE-RELATED"/>
    <property type="match status" value="1"/>
</dbReference>
<dbReference type="AlphaFoldDB" id="V4HJ92"/>
<dbReference type="InterPro" id="IPR051922">
    <property type="entry name" value="Bact_Sporulation_Assoc"/>
</dbReference>
<reference evidence="1 2" key="1">
    <citation type="journal article" date="2013" name="Genome Announc.">
        <title>Draft Genome Sequence of 'Candidatus Halobonum tyrrellensis' Strain G22, Isolated from the Hypersaline Waters of Lake Tyrrell, Australia.</title>
        <authorList>
            <person name="Ugalde J.A."/>
            <person name="Narasingarao P."/>
            <person name="Kuo S."/>
            <person name="Podell S."/>
            <person name="Allen E.E."/>
        </authorList>
    </citation>
    <scope>NUCLEOTIDE SEQUENCE [LARGE SCALE GENOMIC DNA]</scope>
    <source>
        <strain evidence="1 2">G22</strain>
    </source>
</reference>
<dbReference type="Proteomes" id="UP000017840">
    <property type="component" value="Unassembled WGS sequence"/>
</dbReference>
<dbReference type="PANTHER" id="PTHR30032:SF4">
    <property type="entry name" value="AMIDASE ENHANCER"/>
    <property type="match status" value="1"/>
</dbReference>
<dbReference type="RefSeq" id="WP_023393093.1">
    <property type="nucleotide sequence ID" value="NZ_ASGZ01000005.1"/>
</dbReference>
<proteinExistence type="predicted"/>
<dbReference type="STRING" id="1324957.K933_02506"/>
<keyword evidence="2" id="KW-1185">Reference proteome</keyword>
<comment type="caution">
    <text evidence="1">The sequence shown here is derived from an EMBL/GenBank/DDBJ whole genome shotgun (WGS) entry which is preliminary data.</text>
</comment>
<dbReference type="OrthoDB" id="135704at2157"/>
<protein>
    <submittedName>
        <fullName evidence="1">Cell-surface protein</fullName>
    </submittedName>
</protein>
<dbReference type="EMBL" id="ASGZ01000005">
    <property type="protein sequence ID" value="ESP89818.1"/>
    <property type="molecule type" value="Genomic_DNA"/>
</dbReference>
<evidence type="ECO:0000313" key="1">
    <source>
        <dbReference type="EMBL" id="ESP89818.1"/>
    </source>
</evidence>